<dbReference type="PANTHER" id="PTHR43434:SF1">
    <property type="entry name" value="PHOSPHOGLYCOLATE PHOSPHATASE"/>
    <property type="match status" value="1"/>
</dbReference>
<dbReference type="Pfam" id="PF13419">
    <property type="entry name" value="HAD_2"/>
    <property type="match status" value="1"/>
</dbReference>
<dbReference type="SFLD" id="SFLDG01129">
    <property type="entry name" value="C1.5:_HAD__Beta-PGM__Phosphata"/>
    <property type="match status" value="1"/>
</dbReference>
<dbReference type="Proteomes" id="UP000244727">
    <property type="component" value="Chromosome"/>
</dbReference>
<dbReference type="InterPro" id="IPR006439">
    <property type="entry name" value="HAD-SF_hydro_IA"/>
</dbReference>
<sequence length="219" mass="24858">MTYDTVVFDNDGVLVGRTSFDVLRRATAKTFRLFDVSDPDPDDVEAMTIGATPAEVDRVCERYGLDRGRFWRTRDHTVSQAQQEEARQGRKTPYGDVSVVGDLDVSVGIVSSNQQETVDFLLDHFDLDRMFQTAYGREATVKSLELRKPNSHYLDRALADLDPRRALYVGDNESDIQAAENAGIDSAFIRRPHRRNWDLNVWPTWDIDSLEDLRGVCGV</sequence>
<keyword evidence="2" id="KW-0378">Hydrolase</keyword>
<dbReference type="NCBIfam" id="TIGR01549">
    <property type="entry name" value="HAD-SF-IA-v1"/>
    <property type="match status" value="1"/>
</dbReference>
<dbReference type="KEGG" id="harc:HARCEL1_08725"/>
<reference evidence="2 3" key="1">
    <citation type="submission" date="2018-04" db="EMBL/GenBank/DDBJ databases">
        <title>Halococcoides cellulosivorans gen. nov., sp. nov., an extremely halophilic cellulose-utilizing haloarchaeon from hypersaline lakes.</title>
        <authorList>
            <person name="Sorokin D.Y."/>
            <person name="Toshchakov S.V."/>
            <person name="Samarov N.I."/>
            <person name="Korzhenkov A."/>
            <person name="Kublanov I.V."/>
        </authorList>
    </citation>
    <scope>NUCLEOTIDE SEQUENCE [LARGE SCALE GENOMIC DNA]</scope>
    <source>
        <strain evidence="2 3">HArcel1</strain>
    </source>
</reference>
<dbReference type="SUPFAM" id="SSF56784">
    <property type="entry name" value="HAD-like"/>
    <property type="match status" value="1"/>
</dbReference>
<dbReference type="CDD" id="cd01427">
    <property type="entry name" value="HAD_like"/>
    <property type="match status" value="1"/>
</dbReference>
<comment type="similarity">
    <text evidence="1">Belongs to the HAD-like hydrolase superfamily.</text>
</comment>
<evidence type="ECO:0000313" key="2">
    <source>
        <dbReference type="EMBL" id="AWB27787.1"/>
    </source>
</evidence>
<dbReference type="InterPro" id="IPR041492">
    <property type="entry name" value="HAD_2"/>
</dbReference>
<gene>
    <name evidence="2" type="ORF">HARCEL1_08725</name>
</gene>
<dbReference type="SFLD" id="SFLDS00003">
    <property type="entry name" value="Haloacid_Dehalogenase"/>
    <property type="match status" value="1"/>
</dbReference>
<accession>A0A2R4X1W3</accession>
<protein>
    <submittedName>
        <fullName evidence="2">HAD family hydrolase</fullName>
    </submittedName>
</protein>
<dbReference type="InterPro" id="IPR036412">
    <property type="entry name" value="HAD-like_sf"/>
</dbReference>
<name>A0A2R4X1W3_9EURY</name>
<evidence type="ECO:0000313" key="3">
    <source>
        <dbReference type="Proteomes" id="UP000244727"/>
    </source>
</evidence>
<dbReference type="GO" id="GO:0008967">
    <property type="term" value="F:phosphoglycolate phosphatase activity"/>
    <property type="evidence" value="ECO:0007669"/>
    <property type="project" value="TreeGrafter"/>
</dbReference>
<dbReference type="GeneID" id="36512586"/>
<proteinExistence type="inferred from homology"/>
<dbReference type="InterPro" id="IPR023214">
    <property type="entry name" value="HAD_sf"/>
</dbReference>
<dbReference type="AlphaFoldDB" id="A0A2R4X1W3"/>
<evidence type="ECO:0000256" key="1">
    <source>
        <dbReference type="ARBA" id="ARBA00007958"/>
    </source>
</evidence>
<keyword evidence="3" id="KW-1185">Reference proteome</keyword>
<dbReference type="PANTHER" id="PTHR43434">
    <property type="entry name" value="PHOSPHOGLYCOLATE PHOSPHATASE"/>
    <property type="match status" value="1"/>
</dbReference>
<dbReference type="RefSeq" id="WP_108382475.1">
    <property type="nucleotide sequence ID" value="NZ_CP028858.1"/>
</dbReference>
<dbReference type="Gene3D" id="3.40.50.1000">
    <property type="entry name" value="HAD superfamily/HAD-like"/>
    <property type="match status" value="1"/>
</dbReference>
<dbReference type="GO" id="GO:0006281">
    <property type="term" value="P:DNA repair"/>
    <property type="evidence" value="ECO:0007669"/>
    <property type="project" value="TreeGrafter"/>
</dbReference>
<dbReference type="EMBL" id="CP028858">
    <property type="protein sequence ID" value="AWB27787.1"/>
    <property type="molecule type" value="Genomic_DNA"/>
</dbReference>
<dbReference type="InterPro" id="IPR050155">
    <property type="entry name" value="HAD-like_hydrolase_sf"/>
</dbReference>
<organism evidence="2 3">
    <name type="scientific">Halococcoides cellulosivorans</name>
    <dbReference type="NCBI Taxonomy" id="1679096"/>
    <lineage>
        <taxon>Archaea</taxon>
        <taxon>Methanobacteriati</taxon>
        <taxon>Methanobacteriota</taxon>
        <taxon>Stenosarchaea group</taxon>
        <taxon>Halobacteria</taxon>
        <taxon>Halobacteriales</taxon>
        <taxon>Haloarculaceae</taxon>
        <taxon>Halococcoides</taxon>
    </lineage>
</organism>